<comment type="catalytic activity">
    <reaction evidence="13">
        <text>DNA(n) + a 2'-deoxyribonucleoside 5'-triphosphate = DNA(n+1) + diphosphate</text>
        <dbReference type="Rhea" id="RHEA:22508"/>
        <dbReference type="Rhea" id="RHEA-COMP:17339"/>
        <dbReference type="Rhea" id="RHEA-COMP:17340"/>
        <dbReference type="ChEBI" id="CHEBI:33019"/>
        <dbReference type="ChEBI" id="CHEBI:61560"/>
        <dbReference type="ChEBI" id="CHEBI:173112"/>
        <dbReference type="EC" id="2.7.7.49"/>
    </reaction>
</comment>
<dbReference type="GO" id="GO:0004519">
    <property type="term" value="F:endonuclease activity"/>
    <property type="evidence" value="ECO:0007669"/>
    <property type="project" value="UniProtKB-KW"/>
</dbReference>
<dbReference type="PANTHER" id="PTHR42648">
    <property type="entry name" value="TRANSPOSASE, PUTATIVE-RELATED"/>
    <property type="match status" value="1"/>
</dbReference>
<dbReference type="Proteomes" id="UP000765509">
    <property type="component" value="Unassembled WGS sequence"/>
</dbReference>
<evidence type="ECO:0000313" key="17">
    <source>
        <dbReference type="Proteomes" id="UP000765509"/>
    </source>
</evidence>
<evidence type="ECO:0000256" key="14">
    <source>
        <dbReference type="ARBA" id="ARBA00049244"/>
    </source>
</evidence>
<dbReference type="AlphaFoldDB" id="A0A9Q3DW04"/>
<evidence type="ECO:0000256" key="1">
    <source>
        <dbReference type="ARBA" id="ARBA00022578"/>
    </source>
</evidence>
<keyword evidence="4" id="KW-0479">Metal-binding</keyword>
<proteinExistence type="predicted"/>
<evidence type="ECO:0000256" key="10">
    <source>
        <dbReference type="ARBA" id="ARBA00022918"/>
    </source>
</evidence>
<comment type="caution">
    <text evidence="16">The sequence shown here is derived from an EMBL/GenBank/DDBJ whole genome shotgun (WGS) entry which is preliminary data.</text>
</comment>
<evidence type="ECO:0000256" key="13">
    <source>
        <dbReference type="ARBA" id="ARBA00048173"/>
    </source>
</evidence>
<dbReference type="EMBL" id="AVOT02021985">
    <property type="protein sequence ID" value="MBW0511095.1"/>
    <property type="molecule type" value="Genomic_DNA"/>
</dbReference>
<keyword evidence="11" id="KW-0808">Transferase</keyword>
<dbReference type="GO" id="GO:0046872">
    <property type="term" value="F:metal ion binding"/>
    <property type="evidence" value="ECO:0007669"/>
    <property type="project" value="UniProtKB-KW"/>
</dbReference>
<dbReference type="GO" id="GO:0006310">
    <property type="term" value="P:DNA recombination"/>
    <property type="evidence" value="ECO:0007669"/>
    <property type="project" value="UniProtKB-KW"/>
</dbReference>
<keyword evidence="3" id="KW-0540">Nuclease</keyword>
<keyword evidence="7" id="KW-0460">Magnesium</keyword>
<evidence type="ECO:0000256" key="3">
    <source>
        <dbReference type="ARBA" id="ARBA00022722"/>
    </source>
</evidence>
<dbReference type="OrthoDB" id="8051400at2759"/>
<evidence type="ECO:0000256" key="12">
    <source>
        <dbReference type="ARBA" id="ARBA00023172"/>
    </source>
</evidence>
<dbReference type="GO" id="GO:0003887">
    <property type="term" value="F:DNA-directed DNA polymerase activity"/>
    <property type="evidence" value="ECO:0007669"/>
    <property type="project" value="UniProtKB-KW"/>
</dbReference>
<evidence type="ECO:0000256" key="5">
    <source>
        <dbReference type="ARBA" id="ARBA00022759"/>
    </source>
</evidence>
<dbReference type="GO" id="GO:0032196">
    <property type="term" value="P:transposition"/>
    <property type="evidence" value="ECO:0007669"/>
    <property type="project" value="UniProtKB-KW"/>
</dbReference>
<evidence type="ECO:0000313" key="16">
    <source>
        <dbReference type="EMBL" id="MBW0511095.1"/>
    </source>
</evidence>
<dbReference type="GO" id="GO:0003964">
    <property type="term" value="F:RNA-directed DNA polymerase activity"/>
    <property type="evidence" value="ECO:0007669"/>
    <property type="project" value="UniProtKB-KW"/>
</dbReference>
<dbReference type="PROSITE" id="PS50994">
    <property type="entry name" value="INTEGRASE"/>
    <property type="match status" value="1"/>
</dbReference>
<dbReference type="GO" id="GO:0003723">
    <property type="term" value="F:RNA binding"/>
    <property type="evidence" value="ECO:0007669"/>
    <property type="project" value="UniProtKB-KW"/>
</dbReference>
<keyword evidence="10" id="KW-0695">RNA-directed DNA polymerase</keyword>
<evidence type="ECO:0000256" key="11">
    <source>
        <dbReference type="ARBA" id="ARBA00022932"/>
    </source>
</evidence>
<dbReference type="GO" id="GO:0015074">
    <property type="term" value="P:DNA integration"/>
    <property type="evidence" value="ECO:0007669"/>
    <property type="project" value="UniProtKB-KW"/>
</dbReference>
<keyword evidence="6" id="KW-0378">Hydrolase</keyword>
<dbReference type="SUPFAM" id="SSF53098">
    <property type="entry name" value="Ribonuclease H-like"/>
    <property type="match status" value="1"/>
</dbReference>
<dbReference type="GO" id="GO:0005634">
    <property type="term" value="C:nucleus"/>
    <property type="evidence" value="ECO:0007669"/>
    <property type="project" value="UniProtKB-ARBA"/>
</dbReference>
<evidence type="ECO:0000256" key="4">
    <source>
        <dbReference type="ARBA" id="ARBA00022723"/>
    </source>
</evidence>
<organism evidence="16 17">
    <name type="scientific">Austropuccinia psidii MF-1</name>
    <dbReference type="NCBI Taxonomy" id="1389203"/>
    <lineage>
        <taxon>Eukaryota</taxon>
        <taxon>Fungi</taxon>
        <taxon>Dikarya</taxon>
        <taxon>Basidiomycota</taxon>
        <taxon>Pucciniomycotina</taxon>
        <taxon>Pucciniomycetes</taxon>
        <taxon>Pucciniales</taxon>
        <taxon>Sphaerophragmiaceae</taxon>
        <taxon>Austropuccinia</taxon>
    </lineage>
</organism>
<keyword evidence="12" id="KW-0233">DNA recombination</keyword>
<comment type="catalytic activity">
    <reaction evidence="14">
        <text>DNA(n) + a 2'-deoxyribonucleoside 5'-triphosphate = DNA(n+1) + diphosphate</text>
        <dbReference type="Rhea" id="RHEA:22508"/>
        <dbReference type="Rhea" id="RHEA-COMP:17339"/>
        <dbReference type="Rhea" id="RHEA-COMP:17340"/>
        <dbReference type="ChEBI" id="CHEBI:33019"/>
        <dbReference type="ChEBI" id="CHEBI:61560"/>
        <dbReference type="ChEBI" id="CHEBI:173112"/>
        <dbReference type="EC" id="2.7.7.7"/>
    </reaction>
</comment>
<keyword evidence="8" id="KW-0694">RNA-binding</keyword>
<keyword evidence="17" id="KW-1185">Reference proteome</keyword>
<evidence type="ECO:0000259" key="15">
    <source>
        <dbReference type="PROSITE" id="PS50994"/>
    </source>
</evidence>
<evidence type="ECO:0000256" key="9">
    <source>
        <dbReference type="ARBA" id="ARBA00022908"/>
    </source>
</evidence>
<gene>
    <name evidence="16" type="ORF">O181_050810</name>
</gene>
<evidence type="ECO:0000256" key="6">
    <source>
        <dbReference type="ARBA" id="ARBA00022801"/>
    </source>
</evidence>
<protein>
    <recommendedName>
        <fullName evidence="15">Integrase catalytic domain-containing protein</fullName>
    </recommendedName>
</protein>
<sequence>MEKKHDRTIKKLVSDRGGEFLNSQFKELADSSGFQHIFSPSYTPQHNGFAERANWTIPEKAECLPNSSNLPKPYWDEAINTATILSNLIPTQS</sequence>
<keyword evidence="9" id="KW-0229">DNA integration</keyword>
<evidence type="ECO:0000256" key="8">
    <source>
        <dbReference type="ARBA" id="ARBA00022884"/>
    </source>
</evidence>
<keyword evidence="2" id="KW-0548">Nucleotidyltransferase</keyword>
<dbReference type="Gene3D" id="3.30.420.10">
    <property type="entry name" value="Ribonuclease H-like superfamily/Ribonuclease H"/>
    <property type="match status" value="1"/>
</dbReference>
<name>A0A9Q3DW04_9BASI</name>
<keyword evidence="5" id="KW-0255">Endonuclease</keyword>
<dbReference type="InterPro" id="IPR001584">
    <property type="entry name" value="Integrase_cat-core"/>
</dbReference>
<dbReference type="InterPro" id="IPR036397">
    <property type="entry name" value="RNaseH_sf"/>
</dbReference>
<evidence type="ECO:0000256" key="7">
    <source>
        <dbReference type="ARBA" id="ARBA00022842"/>
    </source>
</evidence>
<keyword evidence="11" id="KW-0239">DNA-directed DNA polymerase</keyword>
<keyword evidence="1" id="KW-0815">Transposition</keyword>
<dbReference type="InterPro" id="IPR012337">
    <property type="entry name" value="RNaseH-like_sf"/>
</dbReference>
<evidence type="ECO:0000256" key="2">
    <source>
        <dbReference type="ARBA" id="ARBA00022695"/>
    </source>
</evidence>
<feature type="domain" description="Integrase catalytic" evidence="15">
    <location>
        <begin position="1"/>
        <end position="93"/>
    </location>
</feature>
<dbReference type="PANTHER" id="PTHR42648:SF11">
    <property type="entry name" value="TRANSPOSON TY4-P GAG-POL POLYPROTEIN"/>
    <property type="match status" value="1"/>
</dbReference>
<reference evidence="16" key="1">
    <citation type="submission" date="2021-03" db="EMBL/GenBank/DDBJ databases">
        <title>Draft genome sequence of rust myrtle Austropuccinia psidii MF-1, a brazilian biotype.</title>
        <authorList>
            <person name="Quecine M.C."/>
            <person name="Pachon D.M.R."/>
            <person name="Bonatelli M.L."/>
            <person name="Correr F.H."/>
            <person name="Franceschini L.M."/>
            <person name="Leite T.F."/>
            <person name="Margarido G.R.A."/>
            <person name="Almeida C.A."/>
            <person name="Ferrarezi J.A."/>
            <person name="Labate C.A."/>
        </authorList>
    </citation>
    <scope>NUCLEOTIDE SEQUENCE</scope>
    <source>
        <strain evidence="16">MF-1</strain>
    </source>
</reference>
<dbReference type="InterPro" id="IPR039537">
    <property type="entry name" value="Retrotran_Ty1/copia-like"/>
</dbReference>
<accession>A0A9Q3DW04</accession>
<dbReference type="GO" id="GO:0016787">
    <property type="term" value="F:hydrolase activity"/>
    <property type="evidence" value="ECO:0007669"/>
    <property type="project" value="UniProtKB-KW"/>
</dbReference>